<dbReference type="AlphaFoldDB" id="A0A5B7FNB6"/>
<evidence type="ECO:0000256" key="1">
    <source>
        <dbReference type="SAM" id="MobiDB-lite"/>
    </source>
</evidence>
<evidence type="ECO:0000313" key="3">
    <source>
        <dbReference type="EMBL" id="MPC47026.1"/>
    </source>
</evidence>
<evidence type="ECO:0000259" key="2">
    <source>
        <dbReference type="PROSITE" id="PS50835"/>
    </source>
</evidence>
<evidence type="ECO:0000313" key="4">
    <source>
        <dbReference type="Proteomes" id="UP000324222"/>
    </source>
</evidence>
<keyword evidence="4" id="KW-1185">Reference proteome</keyword>
<dbReference type="Proteomes" id="UP000324222">
    <property type="component" value="Unassembled WGS sequence"/>
</dbReference>
<dbReference type="InterPro" id="IPR007110">
    <property type="entry name" value="Ig-like_dom"/>
</dbReference>
<comment type="caution">
    <text evidence="3">The sequence shown here is derived from an EMBL/GenBank/DDBJ whole genome shotgun (WGS) entry which is preliminary data.</text>
</comment>
<sequence length="89" mass="8894">MSVCVIGGGSGGGEAVGSVGDLVGGTLCIRVGSPCPPSSSSSSSSPSSESSAMTFDCHPDGPTMPATPPSEEYHPDEESEKESDDEVSW</sequence>
<accession>A0A5B7FNB6</accession>
<protein>
    <recommendedName>
        <fullName evidence="2">Ig-like domain-containing protein</fullName>
    </recommendedName>
</protein>
<feature type="region of interest" description="Disordered" evidence="1">
    <location>
        <begin position="30"/>
        <end position="89"/>
    </location>
</feature>
<organism evidence="3 4">
    <name type="scientific">Portunus trituberculatus</name>
    <name type="common">Swimming crab</name>
    <name type="synonym">Neptunus trituberculatus</name>
    <dbReference type="NCBI Taxonomy" id="210409"/>
    <lineage>
        <taxon>Eukaryota</taxon>
        <taxon>Metazoa</taxon>
        <taxon>Ecdysozoa</taxon>
        <taxon>Arthropoda</taxon>
        <taxon>Crustacea</taxon>
        <taxon>Multicrustacea</taxon>
        <taxon>Malacostraca</taxon>
        <taxon>Eumalacostraca</taxon>
        <taxon>Eucarida</taxon>
        <taxon>Decapoda</taxon>
        <taxon>Pleocyemata</taxon>
        <taxon>Brachyura</taxon>
        <taxon>Eubrachyura</taxon>
        <taxon>Portunoidea</taxon>
        <taxon>Portunidae</taxon>
        <taxon>Portuninae</taxon>
        <taxon>Portunus</taxon>
    </lineage>
</organism>
<feature type="compositionally biased region" description="Acidic residues" evidence="1">
    <location>
        <begin position="74"/>
        <end position="89"/>
    </location>
</feature>
<dbReference type="EMBL" id="VSRR010007505">
    <property type="protein sequence ID" value="MPC47026.1"/>
    <property type="molecule type" value="Genomic_DNA"/>
</dbReference>
<feature type="domain" description="Ig-like" evidence="2">
    <location>
        <begin position="36"/>
        <end position="89"/>
    </location>
</feature>
<gene>
    <name evidence="3" type="ORF">E2C01_040760</name>
</gene>
<feature type="compositionally biased region" description="Low complexity" evidence="1">
    <location>
        <begin position="38"/>
        <end position="51"/>
    </location>
</feature>
<reference evidence="3 4" key="1">
    <citation type="submission" date="2019-05" db="EMBL/GenBank/DDBJ databases">
        <title>Another draft genome of Portunus trituberculatus and its Hox gene families provides insights of decapod evolution.</title>
        <authorList>
            <person name="Jeong J.-H."/>
            <person name="Song I."/>
            <person name="Kim S."/>
            <person name="Choi T."/>
            <person name="Kim D."/>
            <person name="Ryu S."/>
            <person name="Kim W."/>
        </authorList>
    </citation>
    <scope>NUCLEOTIDE SEQUENCE [LARGE SCALE GENOMIC DNA]</scope>
    <source>
        <tissue evidence="3">Muscle</tissue>
    </source>
</reference>
<proteinExistence type="predicted"/>
<name>A0A5B7FNB6_PORTR</name>
<dbReference type="PROSITE" id="PS50835">
    <property type="entry name" value="IG_LIKE"/>
    <property type="match status" value="1"/>
</dbReference>